<evidence type="ECO:0000313" key="3">
    <source>
        <dbReference type="EMBL" id="MEN3069041.1"/>
    </source>
</evidence>
<evidence type="ECO:0000313" key="4">
    <source>
        <dbReference type="Proteomes" id="UP001410394"/>
    </source>
</evidence>
<evidence type="ECO:0000256" key="1">
    <source>
        <dbReference type="ARBA" id="ARBA00022729"/>
    </source>
</evidence>
<proteinExistence type="predicted"/>
<dbReference type="InterPro" id="IPR006311">
    <property type="entry name" value="TAT_signal"/>
</dbReference>
<dbReference type="EMBL" id="JBDIVE010000005">
    <property type="protein sequence ID" value="MEN3069041.1"/>
    <property type="molecule type" value="Genomic_DNA"/>
</dbReference>
<dbReference type="PANTHER" id="PTHR30006">
    <property type="entry name" value="THIAMINE-BINDING PERIPLASMIC PROTEIN-RELATED"/>
    <property type="match status" value="1"/>
</dbReference>
<reference evidence="3 4" key="1">
    <citation type="journal article" date="2018" name="Int. J. Syst. Evol. Microbiol.">
        <title>Uliginosibacterium sediminicola sp. nov., isolated from freshwater sediment.</title>
        <authorList>
            <person name="Hwang W.M."/>
            <person name="Kim S.M."/>
            <person name="Kang K."/>
            <person name="Ahn T.Y."/>
        </authorList>
    </citation>
    <scope>NUCLEOTIDE SEQUENCE [LARGE SCALE GENOMIC DNA]</scope>
    <source>
        <strain evidence="3 4">M1-21</strain>
    </source>
</reference>
<keyword evidence="1 2" id="KW-0732">Signal</keyword>
<dbReference type="PANTHER" id="PTHR30006:SF2">
    <property type="entry name" value="ABC TRANSPORTER SUBSTRATE-BINDING PROTEIN"/>
    <property type="match status" value="1"/>
</dbReference>
<dbReference type="Pfam" id="PF13343">
    <property type="entry name" value="SBP_bac_6"/>
    <property type="match status" value="1"/>
</dbReference>
<dbReference type="Proteomes" id="UP001410394">
    <property type="component" value="Unassembled WGS sequence"/>
</dbReference>
<evidence type="ECO:0000256" key="2">
    <source>
        <dbReference type="SAM" id="SignalP"/>
    </source>
</evidence>
<accession>A0ABU9YZR1</accession>
<feature type="chain" id="PRO_5046238482" evidence="2">
    <location>
        <begin position="34"/>
        <end position="375"/>
    </location>
</feature>
<dbReference type="RefSeq" id="WP_345919808.1">
    <property type="nucleotide sequence ID" value="NZ_JBDIVE010000005.1"/>
</dbReference>
<sequence length="375" mass="41240">MSEHNNPISNDRRHLLKAALAAPLILNSAGAFSATADTAEIEAEALRKLHAAALAEGGKLVIYAGGDTPVQQDAVKAAFQKQFPGIDINIVVDYSKFHDVRLDNQFATNSVVPDVIQIQTVQNFPRWKRLGRLQAFKPAGFENIHPSFKDADGAWMAIGVIAFSYMYDSSVVTAPPASPQALVNPEWRGKIASAYPHDDDAVLFLFKRYAEAYGWDWIRRFAAQEPAFARGSHTPRLALTQQQKIVSVGGSGSLLDQSGKVRWAIADGHPFLAWGQRAAIVKGSRNLSAAKLYMSWQTSRARQQAASNGWSIRTDTTTPAGLRPVWEYANAHLAEFVSFMEDRAEAERWRQTFAMYFGEVKGDASPGWLGLHPGA</sequence>
<name>A0ABU9YZR1_9RHOO</name>
<protein>
    <submittedName>
        <fullName evidence="3">ABC transporter substrate-binding protein</fullName>
    </submittedName>
</protein>
<organism evidence="3 4">
    <name type="scientific">Uliginosibacterium sediminicola</name>
    <dbReference type="NCBI Taxonomy" id="2024550"/>
    <lineage>
        <taxon>Bacteria</taxon>
        <taxon>Pseudomonadati</taxon>
        <taxon>Pseudomonadota</taxon>
        <taxon>Betaproteobacteria</taxon>
        <taxon>Rhodocyclales</taxon>
        <taxon>Zoogloeaceae</taxon>
        <taxon>Uliginosibacterium</taxon>
    </lineage>
</organism>
<keyword evidence="4" id="KW-1185">Reference proteome</keyword>
<feature type="signal peptide" evidence="2">
    <location>
        <begin position="1"/>
        <end position="33"/>
    </location>
</feature>
<comment type="caution">
    <text evidence="3">The sequence shown here is derived from an EMBL/GenBank/DDBJ whole genome shotgun (WGS) entry which is preliminary data.</text>
</comment>
<gene>
    <name evidence="3" type="ORF">ABDB84_11175</name>
</gene>
<dbReference type="SUPFAM" id="SSF53850">
    <property type="entry name" value="Periplasmic binding protein-like II"/>
    <property type="match status" value="1"/>
</dbReference>
<dbReference type="Gene3D" id="3.40.190.10">
    <property type="entry name" value="Periplasmic binding protein-like II"/>
    <property type="match status" value="2"/>
</dbReference>
<dbReference type="PROSITE" id="PS51318">
    <property type="entry name" value="TAT"/>
    <property type="match status" value="1"/>
</dbReference>